<organism evidence="1 2">
    <name type="scientific">Pseudodesulfovibrio alkaliphilus</name>
    <dbReference type="NCBI Taxonomy" id="2661613"/>
    <lineage>
        <taxon>Bacteria</taxon>
        <taxon>Pseudomonadati</taxon>
        <taxon>Thermodesulfobacteriota</taxon>
        <taxon>Desulfovibrionia</taxon>
        <taxon>Desulfovibrionales</taxon>
        <taxon>Desulfovibrionaceae</taxon>
    </lineage>
</organism>
<evidence type="ECO:0000313" key="2">
    <source>
        <dbReference type="Proteomes" id="UP000461162"/>
    </source>
</evidence>
<keyword evidence="2" id="KW-1185">Reference proteome</keyword>
<sequence length="137" mass="14939">MTEEGQRILFEDAGPYLLEAFEAEPEAMLLEDHPVCLLQFGGVYLPVALEVCPAMAEALGAMHMTDMGPEREGMIPVAFDGDEAIELPLLTEVVPESFQFGDMVYFDVFFGPTRARLCLSVIAAATVARIVSQIPSL</sequence>
<gene>
    <name evidence="1" type="ORF">GKC30_01735</name>
</gene>
<dbReference type="Proteomes" id="UP000461162">
    <property type="component" value="Unassembled WGS sequence"/>
</dbReference>
<proteinExistence type="predicted"/>
<reference evidence="1 2" key="1">
    <citation type="submission" date="2019-11" db="EMBL/GenBank/DDBJ databases">
        <title>Pseudodesulfovibrio alkaliphilus, sp. nov., an alkaliphilic sulfate-reducing bacteria from mud volcano of Taman peninsula, Russia.</title>
        <authorList>
            <person name="Frolova A."/>
            <person name="Merkel A.Y."/>
            <person name="Slobodkin A.I."/>
        </authorList>
    </citation>
    <scope>NUCLEOTIDE SEQUENCE [LARGE SCALE GENOMIC DNA]</scope>
    <source>
        <strain evidence="1 2">F-1</strain>
    </source>
</reference>
<accession>A0A7K1KJZ5</accession>
<protein>
    <submittedName>
        <fullName evidence="1">Uncharacterized protein</fullName>
    </submittedName>
</protein>
<evidence type="ECO:0000313" key="1">
    <source>
        <dbReference type="EMBL" id="MUM76350.1"/>
    </source>
</evidence>
<name>A0A7K1KJZ5_9BACT</name>
<dbReference type="RefSeq" id="WP_155931897.1">
    <property type="nucleotide sequence ID" value="NZ_WODC01000001.1"/>
</dbReference>
<comment type="caution">
    <text evidence="1">The sequence shown here is derived from an EMBL/GenBank/DDBJ whole genome shotgun (WGS) entry which is preliminary data.</text>
</comment>
<dbReference type="EMBL" id="WODC01000001">
    <property type="protein sequence ID" value="MUM76350.1"/>
    <property type="molecule type" value="Genomic_DNA"/>
</dbReference>
<dbReference type="AlphaFoldDB" id="A0A7K1KJZ5"/>